<accession>A0ABV2MDX2</accession>
<proteinExistence type="predicted"/>
<dbReference type="EMBL" id="JBEPMY010000004">
    <property type="protein sequence ID" value="MET3754670.1"/>
    <property type="molecule type" value="Genomic_DNA"/>
</dbReference>
<evidence type="ECO:0000313" key="2">
    <source>
        <dbReference type="Proteomes" id="UP001549077"/>
    </source>
</evidence>
<protein>
    <recommendedName>
        <fullName evidence="3">Terminase large subunit gp17-like C-terminal domain-containing protein</fullName>
    </recommendedName>
</protein>
<evidence type="ECO:0008006" key="3">
    <source>
        <dbReference type="Google" id="ProtNLM"/>
    </source>
</evidence>
<organism evidence="1 2">
    <name type="scientific">Rhizobium binae</name>
    <dbReference type="NCBI Taxonomy" id="1138190"/>
    <lineage>
        <taxon>Bacteria</taxon>
        <taxon>Pseudomonadati</taxon>
        <taxon>Pseudomonadota</taxon>
        <taxon>Alphaproteobacteria</taxon>
        <taxon>Hyphomicrobiales</taxon>
        <taxon>Rhizobiaceae</taxon>
        <taxon>Rhizobium/Agrobacterium group</taxon>
        <taxon>Rhizobium</taxon>
    </lineage>
</organism>
<dbReference type="RefSeq" id="WP_246763155.1">
    <property type="nucleotide sequence ID" value="NZ_CP071604.1"/>
</dbReference>
<reference evidence="1 2" key="1">
    <citation type="submission" date="2024-06" db="EMBL/GenBank/DDBJ databases">
        <title>Genomic Encyclopedia of Type Strains, Phase IV (KMG-IV): sequencing the most valuable type-strain genomes for metagenomic binning, comparative biology and taxonomic classification.</title>
        <authorList>
            <person name="Goeker M."/>
        </authorList>
    </citation>
    <scope>NUCLEOTIDE SEQUENCE [LARGE SCALE GENOMIC DNA]</scope>
    <source>
        <strain evidence="1 2">DSM 29288</strain>
    </source>
</reference>
<gene>
    <name evidence="1" type="ORF">ABID08_002027</name>
</gene>
<dbReference type="GeneID" id="91148528"/>
<comment type="caution">
    <text evidence="1">The sequence shown here is derived from an EMBL/GenBank/DDBJ whole genome shotgun (WGS) entry which is preliminary data.</text>
</comment>
<sequence>MPVSRFIMGVDLGQSNDPTAISVIHHTVTPTGDWSLSYGDHVRPNVTRERSETRFDVRALERVPLGTPYPQVVGRVAELLDRPPLRNGCDLVVDETGVGRAVSDIFESAGMRPQRVAITAGNEITNPENRRWHVPKAHLISTVDARLHVGELRFAAELTDAGALAEELKDFRRTVSAAGRASFNAREGKHDDLILSIAIALWWASRPRTGGGQAAISGFV</sequence>
<evidence type="ECO:0000313" key="1">
    <source>
        <dbReference type="EMBL" id="MET3754670.1"/>
    </source>
</evidence>
<dbReference type="Gene3D" id="3.30.420.240">
    <property type="match status" value="1"/>
</dbReference>
<dbReference type="Proteomes" id="UP001549077">
    <property type="component" value="Unassembled WGS sequence"/>
</dbReference>
<name>A0ABV2MDX2_9HYPH</name>
<keyword evidence="2" id="KW-1185">Reference proteome</keyword>